<protein>
    <submittedName>
        <fullName evidence="1">Uncharacterized protein</fullName>
    </submittedName>
</protein>
<dbReference type="RefSeq" id="XP_009552791.1">
    <property type="nucleotide sequence ID" value="XM_009554496.1"/>
</dbReference>
<evidence type="ECO:0000313" key="1">
    <source>
        <dbReference type="EMBL" id="ETW75366.1"/>
    </source>
</evidence>
<dbReference type="EMBL" id="KI925466">
    <property type="protein sequence ID" value="ETW75366.1"/>
    <property type="molecule type" value="Genomic_DNA"/>
</dbReference>
<dbReference type="Proteomes" id="UP000030671">
    <property type="component" value="Unassembled WGS sequence"/>
</dbReference>
<feature type="non-terminal residue" evidence="1">
    <location>
        <position position="1"/>
    </location>
</feature>
<name>W4JR72_HETIT</name>
<gene>
    <name evidence="1" type="ORF">HETIRDRAFT_331608</name>
</gene>
<sequence length="92" mass="10720">IIKYTNKGDIVHITIVPLEYTIQLQFYTFQIQIMYIINCSFNNLKSQRSFPRLLDKEEWNDGLNCMCNTKVDDIADKSSTRAIQECPTVGRL</sequence>
<organism evidence="1 2">
    <name type="scientific">Heterobasidion irregulare (strain TC 32-1)</name>
    <dbReference type="NCBI Taxonomy" id="747525"/>
    <lineage>
        <taxon>Eukaryota</taxon>
        <taxon>Fungi</taxon>
        <taxon>Dikarya</taxon>
        <taxon>Basidiomycota</taxon>
        <taxon>Agaricomycotina</taxon>
        <taxon>Agaricomycetes</taxon>
        <taxon>Russulales</taxon>
        <taxon>Bondarzewiaceae</taxon>
        <taxon>Heterobasidion</taxon>
        <taxon>Heterobasidion annosum species complex</taxon>
    </lineage>
</organism>
<dbReference type="AlphaFoldDB" id="W4JR72"/>
<evidence type="ECO:0000313" key="2">
    <source>
        <dbReference type="Proteomes" id="UP000030671"/>
    </source>
</evidence>
<accession>W4JR72</accession>
<dbReference type="InParanoid" id="W4JR72"/>
<keyword evidence="2" id="KW-1185">Reference proteome</keyword>
<dbReference type="HOGENOM" id="CLU_2419001_0_0_1"/>
<proteinExistence type="predicted"/>
<dbReference type="GeneID" id="20671670"/>
<dbReference type="KEGG" id="hir:HETIRDRAFT_331608"/>
<reference evidence="1 2" key="1">
    <citation type="journal article" date="2012" name="New Phytol.">
        <title>Insight into trade-off between wood decay and parasitism from the genome of a fungal forest pathogen.</title>
        <authorList>
            <person name="Olson A."/>
            <person name="Aerts A."/>
            <person name="Asiegbu F."/>
            <person name="Belbahri L."/>
            <person name="Bouzid O."/>
            <person name="Broberg A."/>
            <person name="Canback B."/>
            <person name="Coutinho P.M."/>
            <person name="Cullen D."/>
            <person name="Dalman K."/>
            <person name="Deflorio G."/>
            <person name="van Diepen L.T."/>
            <person name="Dunand C."/>
            <person name="Duplessis S."/>
            <person name="Durling M."/>
            <person name="Gonthier P."/>
            <person name="Grimwood J."/>
            <person name="Fossdal C.G."/>
            <person name="Hansson D."/>
            <person name="Henrissat B."/>
            <person name="Hietala A."/>
            <person name="Himmelstrand K."/>
            <person name="Hoffmeister D."/>
            <person name="Hogberg N."/>
            <person name="James T.Y."/>
            <person name="Karlsson M."/>
            <person name="Kohler A."/>
            <person name="Kues U."/>
            <person name="Lee Y.H."/>
            <person name="Lin Y.C."/>
            <person name="Lind M."/>
            <person name="Lindquist E."/>
            <person name="Lombard V."/>
            <person name="Lucas S."/>
            <person name="Lunden K."/>
            <person name="Morin E."/>
            <person name="Murat C."/>
            <person name="Park J."/>
            <person name="Raffaello T."/>
            <person name="Rouze P."/>
            <person name="Salamov A."/>
            <person name="Schmutz J."/>
            <person name="Solheim H."/>
            <person name="Stahlberg J."/>
            <person name="Velez H."/>
            <person name="de Vries R.P."/>
            <person name="Wiebenga A."/>
            <person name="Woodward S."/>
            <person name="Yakovlev I."/>
            <person name="Garbelotto M."/>
            <person name="Martin F."/>
            <person name="Grigoriev I.V."/>
            <person name="Stenlid J."/>
        </authorList>
    </citation>
    <scope>NUCLEOTIDE SEQUENCE [LARGE SCALE GENOMIC DNA]</scope>
    <source>
        <strain evidence="1 2">TC 32-1</strain>
    </source>
</reference>